<organism evidence="2 3">
    <name type="scientific">Clavelina lepadiformis</name>
    <name type="common">Light-bulb sea squirt</name>
    <name type="synonym">Ascidia lepadiformis</name>
    <dbReference type="NCBI Taxonomy" id="159417"/>
    <lineage>
        <taxon>Eukaryota</taxon>
        <taxon>Metazoa</taxon>
        <taxon>Chordata</taxon>
        <taxon>Tunicata</taxon>
        <taxon>Ascidiacea</taxon>
        <taxon>Aplousobranchia</taxon>
        <taxon>Clavelinidae</taxon>
        <taxon>Clavelina</taxon>
    </lineage>
</organism>
<evidence type="ECO:0000313" key="2">
    <source>
        <dbReference type="EMBL" id="CAK8680099.1"/>
    </source>
</evidence>
<evidence type="ECO:0000256" key="1">
    <source>
        <dbReference type="SAM" id="Phobius"/>
    </source>
</evidence>
<keyword evidence="3" id="KW-1185">Reference proteome</keyword>
<dbReference type="EMBL" id="CAWYQH010000068">
    <property type="protein sequence ID" value="CAK8680099.1"/>
    <property type="molecule type" value="Genomic_DNA"/>
</dbReference>
<name>A0ABP0FKC7_CLALP</name>
<keyword evidence="1" id="KW-0812">Transmembrane</keyword>
<comment type="caution">
    <text evidence="2">The sequence shown here is derived from an EMBL/GenBank/DDBJ whole genome shotgun (WGS) entry which is preliminary data.</text>
</comment>
<feature type="transmembrane region" description="Helical" evidence="1">
    <location>
        <begin position="82"/>
        <end position="104"/>
    </location>
</feature>
<dbReference type="Proteomes" id="UP001642483">
    <property type="component" value="Unassembled WGS sequence"/>
</dbReference>
<sequence>MAMTYSNFYFIFWSRQMSFYENPLTEQLTTPVTRWLARVLGVLILLSMLLFAIPLCSIISYARVDAFCLAVKAEFLKAIVHGLTGFLFFIFHVLTTTLFALPIYKSRSIVSFSNSGYSSKTMLTVKRFFVVSSLSAMLNALALVSIYLPSDTLIQDIWTYATLFTGFFLTQLGNLDWRERLVPWWKVLSRAKTT</sequence>
<proteinExistence type="predicted"/>
<feature type="transmembrane region" description="Helical" evidence="1">
    <location>
        <begin position="157"/>
        <end position="177"/>
    </location>
</feature>
<feature type="transmembrane region" description="Helical" evidence="1">
    <location>
        <begin position="39"/>
        <end position="62"/>
    </location>
</feature>
<evidence type="ECO:0000313" key="3">
    <source>
        <dbReference type="Proteomes" id="UP001642483"/>
    </source>
</evidence>
<keyword evidence="1" id="KW-0472">Membrane</keyword>
<reference evidence="2 3" key="1">
    <citation type="submission" date="2024-02" db="EMBL/GenBank/DDBJ databases">
        <authorList>
            <person name="Daric V."/>
            <person name="Darras S."/>
        </authorList>
    </citation>
    <scope>NUCLEOTIDE SEQUENCE [LARGE SCALE GENOMIC DNA]</scope>
</reference>
<protein>
    <submittedName>
        <fullName evidence="2">Uncharacterized protein</fullName>
    </submittedName>
</protein>
<gene>
    <name evidence="2" type="ORF">CVLEPA_LOCUS10383</name>
</gene>
<accession>A0ABP0FKC7</accession>
<keyword evidence="1" id="KW-1133">Transmembrane helix</keyword>
<feature type="transmembrane region" description="Helical" evidence="1">
    <location>
        <begin position="125"/>
        <end position="145"/>
    </location>
</feature>